<reference evidence="1 2" key="1">
    <citation type="journal article" date="2016" name="Nat. Commun.">
        <title>Thousands of microbial genomes shed light on interconnected biogeochemical processes in an aquifer system.</title>
        <authorList>
            <person name="Anantharaman K."/>
            <person name="Brown C.T."/>
            <person name="Hug L.A."/>
            <person name="Sharon I."/>
            <person name="Castelle C.J."/>
            <person name="Probst A.J."/>
            <person name="Thomas B.C."/>
            <person name="Singh A."/>
            <person name="Wilkins M.J."/>
            <person name="Karaoz U."/>
            <person name="Brodie E.L."/>
            <person name="Williams K.H."/>
            <person name="Hubbard S.S."/>
            <person name="Banfield J.F."/>
        </authorList>
    </citation>
    <scope>NUCLEOTIDE SEQUENCE [LARGE SCALE GENOMIC DNA]</scope>
</reference>
<evidence type="ECO:0000313" key="2">
    <source>
        <dbReference type="Proteomes" id="UP000177528"/>
    </source>
</evidence>
<proteinExistence type="predicted"/>
<gene>
    <name evidence="1" type="ORF">A3D99_02290</name>
</gene>
<dbReference type="EMBL" id="MHHR01000023">
    <property type="protein sequence ID" value="OGY34063.1"/>
    <property type="molecule type" value="Genomic_DNA"/>
</dbReference>
<organism evidence="1 2">
    <name type="scientific">Candidatus Andersenbacteria bacterium RIFCSPHIGHO2_12_FULL_45_11</name>
    <dbReference type="NCBI Taxonomy" id="1797281"/>
    <lineage>
        <taxon>Bacteria</taxon>
        <taxon>Candidatus Anderseniibacteriota</taxon>
    </lineage>
</organism>
<name>A0A1G1X262_9BACT</name>
<protein>
    <submittedName>
        <fullName evidence="1">Uncharacterized protein</fullName>
    </submittedName>
</protein>
<evidence type="ECO:0000313" key="1">
    <source>
        <dbReference type="EMBL" id="OGY34063.1"/>
    </source>
</evidence>
<dbReference type="Proteomes" id="UP000177528">
    <property type="component" value="Unassembled WGS sequence"/>
</dbReference>
<comment type="caution">
    <text evidence="1">The sequence shown here is derived from an EMBL/GenBank/DDBJ whole genome shotgun (WGS) entry which is preliminary data.</text>
</comment>
<dbReference type="AlphaFoldDB" id="A0A1G1X262"/>
<sequence length="129" mass="14442">MARIRLLLVSSHFLNSHQTREFIWSQGVPVKTLDLIDGGGHLSMQRLLSAQNPMTYGIIPTQEQDALIIITQDEYTTHSSLRLNGSNFPIEELGTPIVVVPQKFARDAEKIAKLLAPYGDFRLPELTVT</sequence>
<accession>A0A1G1X262</accession>